<dbReference type="Proteomes" id="UP000633205">
    <property type="component" value="Unassembled WGS sequence"/>
</dbReference>
<dbReference type="EMBL" id="BMHO01000001">
    <property type="protein sequence ID" value="GGD28879.1"/>
    <property type="molecule type" value="Genomic_DNA"/>
</dbReference>
<proteinExistence type="predicted"/>
<sequence>MILSNAVDSSVIGENIIASTWFVGLLAIAFVAVGIVAIVPPLPSPRITPRERRPPARLADSERLGVIDDNATHAWNALVEEHAIPYAHARRFARLAKRWFRVGALVAIPIALLAPSMMWINYTADALSAASGGGLPYTTAMVIAGSMFAIPFAGILIGAAATSFADKVIRDREPFAWKIVTRGSTALRWLSGSNDTYRGLAHERPRSMEGEGSTLSASMARFLLDPLEAEIVVGLTASARSTPGRAVEWHERDAHVVSALLREKAQLLAAPHATVSVGDLYEWLDLVAARCVLDPPRTADLSEVPIAEVLMGDRAVRNARRTLGLGASAALNVAVAAAFLAFALAIVGLGLLLPLLGPLPATWMEALVAPILVGAFLGLGGWAWRSLTSRRRSP</sequence>
<feature type="transmembrane region" description="Helical" evidence="1">
    <location>
        <begin position="362"/>
        <end position="384"/>
    </location>
</feature>
<dbReference type="AlphaFoldDB" id="A0A916Y347"/>
<keyword evidence="3" id="KW-1185">Reference proteome</keyword>
<evidence type="ECO:0000313" key="2">
    <source>
        <dbReference type="EMBL" id="GGD28879.1"/>
    </source>
</evidence>
<feature type="transmembrane region" description="Helical" evidence="1">
    <location>
        <begin position="99"/>
        <end position="120"/>
    </location>
</feature>
<protein>
    <submittedName>
        <fullName evidence="2">Uncharacterized protein</fullName>
    </submittedName>
</protein>
<keyword evidence="1" id="KW-0472">Membrane</keyword>
<evidence type="ECO:0000256" key="1">
    <source>
        <dbReference type="SAM" id="Phobius"/>
    </source>
</evidence>
<comment type="caution">
    <text evidence="2">The sequence shown here is derived from an EMBL/GenBank/DDBJ whole genome shotgun (WGS) entry which is preliminary data.</text>
</comment>
<organism evidence="2 3">
    <name type="scientific">Microbacterium faecale</name>
    <dbReference type="NCBI Taxonomy" id="1804630"/>
    <lineage>
        <taxon>Bacteria</taxon>
        <taxon>Bacillati</taxon>
        <taxon>Actinomycetota</taxon>
        <taxon>Actinomycetes</taxon>
        <taxon>Micrococcales</taxon>
        <taxon>Microbacteriaceae</taxon>
        <taxon>Microbacterium</taxon>
    </lineage>
</organism>
<keyword evidence="1" id="KW-1133">Transmembrane helix</keyword>
<name>A0A916Y347_9MICO</name>
<feature type="transmembrane region" description="Helical" evidence="1">
    <location>
        <begin position="140"/>
        <end position="165"/>
    </location>
</feature>
<gene>
    <name evidence="2" type="ORF">GCM10010915_06210</name>
</gene>
<reference evidence="2" key="1">
    <citation type="journal article" date="2014" name="Int. J. Syst. Evol. Microbiol.">
        <title>Complete genome sequence of Corynebacterium casei LMG S-19264T (=DSM 44701T), isolated from a smear-ripened cheese.</title>
        <authorList>
            <consortium name="US DOE Joint Genome Institute (JGI-PGF)"/>
            <person name="Walter F."/>
            <person name="Albersmeier A."/>
            <person name="Kalinowski J."/>
            <person name="Ruckert C."/>
        </authorList>
    </citation>
    <scope>NUCLEOTIDE SEQUENCE</scope>
    <source>
        <strain evidence="2">CGMCC 1.15152</strain>
    </source>
</reference>
<dbReference type="RefSeq" id="WP_188710842.1">
    <property type="nucleotide sequence ID" value="NZ_BMHO01000001.1"/>
</dbReference>
<feature type="transmembrane region" description="Helical" evidence="1">
    <location>
        <begin position="329"/>
        <end position="356"/>
    </location>
</feature>
<feature type="transmembrane region" description="Helical" evidence="1">
    <location>
        <begin position="20"/>
        <end position="43"/>
    </location>
</feature>
<accession>A0A916Y347</accession>
<keyword evidence="1" id="KW-0812">Transmembrane</keyword>
<evidence type="ECO:0000313" key="3">
    <source>
        <dbReference type="Proteomes" id="UP000633205"/>
    </source>
</evidence>
<reference evidence="2" key="2">
    <citation type="submission" date="2020-09" db="EMBL/GenBank/DDBJ databases">
        <authorList>
            <person name="Sun Q."/>
            <person name="Zhou Y."/>
        </authorList>
    </citation>
    <scope>NUCLEOTIDE SEQUENCE</scope>
    <source>
        <strain evidence="2">CGMCC 1.15152</strain>
    </source>
</reference>